<evidence type="ECO:0000259" key="6">
    <source>
        <dbReference type="PROSITE" id="PS51198"/>
    </source>
</evidence>
<evidence type="ECO:0000313" key="8">
    <source>
        <dbReference type="Proteomes" id="UP001564657"/>
    </source>
</evidence>
<dbReference type="PANTHER" id="PTHR11070:SF17">
    <property type="entry name" value="DNA HELICASE IV"/>
    <property type="match status" value="1"/>
</dbReference>
<dbReference type="PANTHER" id="PTHR11070">
    <property type="entry name" value="UVRD / RECB / PCRA DNA HELICASE FAMILY MEMBER"/>
    <property type="match status" value="1"/>
</dbReference>
<name>A0ABV4BQX9_9CLOT</name>
<evidence type="ECO:0000313" key="7">
    <source>
        <dbReference type="EMBL" id="MEY7999925.1"/>
    </source>
</evidence>
<feature type="domain" description="UvrD-like helicase ATP-binding" evidence="6">
    <location>
        <begin position="204"/>
        <end position="603"/>
    </location>
</feature>
<dbReference type="NCBIfam" id="NF041464">
    <property type="entry name" value="HelD_BACSU"/>
    <property type="match status" value="1"/>
</dbReference>
<dbReference type="InterPro" id="IPR000212">
    <property type="entry name" value="DNA_helicase_UvrD/REP"/>
</dbReference>
<comment type="caution">
    <text evidence="7">The sequence shown here is derived from an EMBL/GenBank/DDBJ whole genome shotgun (WGS) entry which is preliminary data.</text>
</comment>
<evidence type="ECO:0000256" key="4">
    <source>
        <dbReference type="ARBA" id="ARBA00022840"/>
    </source>
</evidence>
<dbReference type="Pfam" id="PF00580">
    <property type="entry name" value="UvrD-helicase"/>
    <property type="match status" value="1"/>
</dbReference>
<dbReference type="SUPFAM" id="SSF52540">
    <property type="entry name" value="P-loop containing nucleoside triphosphate hydrolases"/>
    <property type="match status" value="1"/>
</dbReference>
<dbReference type="EMBL" id="JBGEWD010000005">
    <property type="protein sequence ID" value="MEY7999925.1"/>
    <property type="molecule type" value="Genomic_DNA"/>
</dbReference>
<proteinExistence type="predicted"/>
<sequence>MAIDCSEMKIEKEHLKDILNWIKTEVKNIESDDIKLKTSIENLRKQAKGRYNEELDTKERLYNITHRNLEKYEESQEKPYFGRIDFREYKGQKETFYIGKFGLGDIQHGDEKVIDWRAPLADLYYSGVEGKTFYKSPIGIISGELSLKRKFLIENEILKDAFDEGINEIMLKSTNEEGNSLVDEFLKINLNQSVNNRLKNVVATIQKEQNNIIRTDKNTTLIFQGSAGSGKTTVALHRLAYLLYRYKDKLKGKDVMVIAPNKLFLSYISDVLPDLGINNVKQVTFEEMCSEMLHLKGKIYTKDRKLADILENGEYHYKKIVSDNSRIRGSILYKELIDDYVKYIEEKDLNIDDIKVENYILFNSEEIYRLYLKDMKYLPVNQRKYEIKRYFKLKIDDKINKIVDKIDFLYDYQIARLKKTMEDGTDRREKLTYIYDERDKKRKSVVTGAKKIFEDYFNRWTEVDTSRLYEEFLTSQEVFEKIIKGRVSKNLWSNLIKEIKTNKENKIVDSDELAALCYLKFKIEGVPKKFKYKHLVVDEAQDYSSFEMAVLKEMSTGDSMTVVGDLAQGIYDYRGISNWNDIIKDIFGSNIKYFQLTQSYRSTVEIIKFANKVLELQENDLKPAVPVLRHGDLPKIVEFTNNRDFGEKLDDIVKEVHNINKNTIAIIGKTYGQCRKIRDYLKKYSEYNWNLVRENDNALREDKIIIPSYMTKGLEFDCSVIYNCDEENYTESELDKKILYVVLTRALHMEYIFYSGKMSKIITNSYK</sequence>
<keyword evidence="4 5" id="KW-0067">ATP-binding</keyword>
<dbReference type="InterPro" id="IPR013986">
    <property type="entry name" value="DExx_box_DNA_helicase_dom_sf"/>
</dbReference>
<gene>
    <name evidence="7" type="primary">helD</name>
    <name evidence="7" type="ORF">AB8U03_06900</name>
</gene>
<dbReference type="Gene3D" id="3.40.50.300">
    <property type="entry name" value="P-loop containing nucleotide triphosphate hydrolases"/>
    <property type="match status" value="3"/>
</dbReference>
<dbReference type="RefSeq" id="WP_369703815.1">
    <property type="nucleotide sequence ID" value="NZ_JBGEWD010000005.1"/>
</dbReference>
<keyword evidence="3 5" id="KW-0347">Helicase</keyword>
<dbReference type="InterPro" id="IPR014016">
    <property type="entry name" value="UvrD-like_ATP-bd"/>
</dbReference>
<reference evidence="7 8" key="1">
    <citation type="submission" date="2024-08" db="EMBL/GenBank/DDBJ databases">
        <title>Clostridium lapicellarii sp. nov., and Clostridium renhuaiense sp. nov., two species isolated from the mud in a fermentation cellar used for producing sauce-flavour Chinese liquors.</title>
        <authorList>
            <person name="Yang F."/>
            <person name="Wang H."/>
            <person name="Chen L.Q."/>
            <person name="Zhou N."/>
            <person name="Lu J.J."/>
            <person name="Pu X.X."/>
            <person name="Wan B."/>
            <person name="Wang L."/>
            <person name="Liu S.J."/>
        </authorList>
    </citation>
    <scope>NUCLEOTIDE SEQUENCE [LARGE SCALE GENOMIC DNA]</scope>
    <source>
        <strain evidence="7 8">MT-5</strain>
    </source>
</reference>
<keyword evidence="8" id="KW-1185">Reference proteome</keyword>
<accession>A0ABV4BQX9</accession>
<dbReference type="Proteomes" id="UP001564657">
    <property type="component" value="Unassembled WGS sequence"/>
</dbReference>
<evidence type="ECO:0000256" key="3">
    <source>
        <dbReference type="ARBA" id="ARBA00022806"/>
    </source>
</evidence>
<keyword evidence="1 5" id="KW-0547">Nucleotide-binding</keyword>
<keyword evidence="2 5" id="KW-0378">Hydrolase</keyword>
<organism evidence="7 8">
    <name type="scientific">Clostridium moutaii</name>
    <dbReference type="NCBI Taxonomy" id="3240932"/>
    <lineage>
        <taxon>Bacteria</taxon>
        <taxon>Bacillati</taxon>
        <taxon>Bacillota</taxon>
        <taxon>Clostridia</taxon>
        <taxon>Eubacteriales</taxon>
        <taxon>Clostridiaceae</taxon>
        <taxon>Clostridium</taxon>
    </lineage>
</organism>
<evidence type="ECO:0000256" key="1">
    <source>
        <dbReference type="ARBA" id="ARBA00022741"/>
    </source>
</evidence>
<feature type="binding site" evidence="5">
    <location>
        <begin position="225"/>
        <end position="232"/>
    </location>
    <ligand>
        <name>ATP</name>
        <dbReference type="ChEBI" id="CHEBI:30616"/>
    </ligand>
</feature>
<dbReference type="Gene3D" id="1.10.10.160">
    <property type="match status" value="1"/>
</dbReference>
<protein>
    <submittedName>
        <fullName evidence="7">RNA polymerase recycling motor HelD</fullName>
    </submittedName>
</protein>
<dbReference type="InterPro" id="IPR048228">
    <property type="entry name" value="HelD_bacillota"/>
</dbReference>
<evidence type="ECO:0000256" key="5">
    <source>
        <dbReference type="PROSITE-ProRule" id="PRU00560"/>
    </source>
</evidence>
<dbReference type="PROSITE" id="PS51198">
    <property type="entry name" value="UVRD_HELICASE_ATP_BIND"/>
    <property type="match status" value="1"/>
</dbReference>
<dbReference type="InterPro" id="IPR027417">
    <property type="entry name" value="P-loop_NTPase"/>
</dbReference>
<evidence type="ECO:0000256" key="2">
    <source>
        <dbReference type="ARBA" id="ARBA00022801"/>
    </source>
</evidence>